<accession>A0ABZ0Y4T9</accession>
<dbReference type="EMBL" id="CP140152">
    <property type="protein sequence ID" value="WQH06397.1"/>
    <property type="molecule type" value="Genomic_DNA"/>
</dbReference>
<evidence type="ECO:0008006" key="4">
    <source>
        <dbReference type="Google" id="ProtNLM"/>
    </source>
</evidence>
<keyword evidence="3" id="KW-1185">Reference proteome</keyword>
<evidence type="ECO:0000313" key="2">
    <source>
        <dbReference type="EMBL" id="WQH06397.1"/>
    </source>
</evidence>
<evidence type="ECO:0000313" key="3">
    <source>
        <dbReference type="Proteomes" id="UP001326110"/>
    </source>
</evidence>
<sequence length="110" mass="11589">MQALAASSNTPHRNSRYQRLVMLFVLLFLALQLLGSNAHAHAYAENHTDCAACQVADMPLGDLPPPATVAPVAALVAFVPPAPAHHAPHLRTSYLTPPSHAPPGVAVFSL</sequence>
<evidence type="ECO:0000256" key="1">
    <source>
        <dbReference type="SAM" id="SignalP"/>
    </source>
</evidence>
<gene>
    <name evidence="2" type="ORF">SR858_08760</name>
</gene>
<organism evidence="2 3">
    <name type="scientific">Duganella zoogloeoides</name>
    <dbReference type="NCBI Taxonomy" id="75659"/>
    <lineage>
        <taxon>Bacteria</taxon>
        <taxon>Pseudomonadati</taxon>
        <taxon>Pseudomonadota</taxon>
        <taxon>Betaproteobacteria</taxon>
        <taxon>Burkholderiales</taxon>
        <taxon>Oxalobacteraceae</taxon>
        <taxon>Telluria group</taxon>
        <taxon>Duganella</taxon>
    </lineage>
</organism>
<keyword evidence="1" id="KW-0732">Signal</keyword>
<dbReference type="RefSeq" id="WP_019922376.1">
    <property type="nucleotide sequence ID" value="NZ_CP140152.1"/>
</dbReference>
<feature type="signal peptide" evidence="1">
    <location>
        <begin position="1"/>
        <end position="40"/>
    </location>
</feature>
<feature type="chain" id="PRO_5046881761" description="DUF2946 domain-containing protein" evidence="1">
    <location>
        <begin position="41"/>
        <end position="110"/>
    </location>
</feature>
<dbReference type="Proteomes" id="UP001326110">
    <property type="component" value="Chromosome"/>
</dbReference>
<reference evidence="2 3" key="1">
    <citation type="submission" date="2023-11" db="EMBL/GenBank/DDBJ databases">
        <title>MicrobeMod: A computational toolkit for identifying prokaryotic methylation and restriction-modification with nanopore sequencing.</title>
        <authorList>
            <person name="Crits-Christoph A."/>
            <person name="Kang S.C."/>
            <person name="Lee H."/>
            <person name="Ostrov N."/>
        </authorList>
    </citation>
    <scope>NUCLEOTIDE SEQUENCE [LARGE SCALE GENOMIC DNA]</scope>
    <source>
        <strain evidence="2 3">ATCC 25935</strain>
    </source>
</reference>
<name>A0ABZ0Y4T9_9BURK</name>
<proteinExistence type="predicted"/>
<protein>
    <recommendedName>
        <fullName evidence="4">DUF2946 domain-containing protein</fullName>
    </recommendedName>
</protein>